<feature type="region of interest" description="Disordered" evidence="1">
    <location>
        <begin position="589"/>
        <end position="682"/>
    </location>
</feature>
<feature type="compositionally biased region" description="Acidic residues" evidence="1">
    <location>
        <begin position="72"/>
        <end position="88"/>
    </location>
</feature>
<protein>
    <submittedName>
        <fullName evidence="2">Uncharacterized protein</fullName>
    </submittedName>
</protein>
<feature type="region of interest" description="Disordered" evidence="1">
    <location>
        <begin position="351"/>
        <end position="390"/>
    </location>
</feature>
<dbReference type="GeneID" id="34606102"/>
<feature type="compositionally biased region" description="Basic residues" evidence="1">
    <location>
        <begin position="369"/>
        <end position="383"/>
    </location>
</feature>
<feature type="compositionally biased region" description="Basic residues" evidence="1">
    <location>
        <begin position="607"/>
        <end position="617"/>
    </location>
</feature>
<proteinExistence type="predicted"/>
<dbReference type="RefSeq" id="XP_022506787.1">
    <property type="nucleotide sequence ID" value="XM_022660900.1"/>
</dbReference>
<name>A0A177ES46_9EURO</name>
<feature type="region of interest" description="Disordered" evidence="1">
    <location>
        <begin position="66"/>
        <end position="107"/>
    </location>
</feature>
<gene>
    <name evidence="2" type="ORF">AYO21_10997</name>
</gene>
<dbReference type="AlphaFoldDB" id="A0A177ES46"/>
<evidence type="ECO:0000313" key="2">
    <source>
        <dbReference type="EMBL" id="OAG34835.1"/>
    </source>
</evidence>
<dbReference type="Gene3D" id="1.10.8.10">
    <property type="entry name" value="DNA helicase RuvA subunit, C-terminal domain"/>
    <property type="match status" value="1"/>
</dbReference>
<keyword evidence="3" id="KW-1185">Reference proteome</keyword>
<evidence type="ECO:0000256" key="1">
    <source>
        <dbReference type="SAM" id="MobiDB-lite"/>
    </source>
</evidence>
<dbReference type="EMBL" id="LVKK01000139">
    <property type="protein sequence ID" value="OAG34835.1"/>
    <property type="molecule type" value="Genomic_DNA"/>
</dbReference>
<accession>A0A177ES46</accession>
<dbReference type="Proteomes" id="UP000077002">
    <property type="component" value="Unassembled WGS sequence"/>
</dbReference>
<evidence type="ECO:0000313" key="3">
    <source>
        <dbReference type="Proteomes" id="UP000077002"/>
    </source>
</evidence>
<sequence>MSTPGGPPGSGGPRALTSIERRKAVNALRDRLRPNVTDRTLLERYLETTNWDSDAAYNLWQADRARMLAGDNPEESDSSSEDSEDDSSSDLSPPASDGAAAGSSASPKATSAAAATATAAASSSPASPGSDASDASATSDNSNKKKTFKAMRESQIGPRFNSNLEQERRDAALALRLQFESEVDDGTTLSPSEAILLLHVNLWDLGEAIDSFTALDDIRLRLSDYDRMRTHLPSEVDPEEVDITREQDERLAEFMNITGRPDWWSLRVLLQEQNWNLIEAISFWFLRGVPPVHPSKKEVKRSTKADPKGNKISFGIRVGVDETSLKWPKPEQCEAPAAIFMDEKWGVEPDQYTPEEVSDTQEDEEKGKGKGKGKKAKKPRKGNKPNSAEGFLISVDGDPVERAYKGFPNPAKFLVEHISKGKYTFKRFRQLKKFQWPDLEKPKATRSQSGRVDFDWNNSSHIQLLNNWRRQAVGRTTKASRQDPGQPWSKEEDDYLIKLSEDLANEKKKKSTKASKEKRLIVSTKTKEEWAEKFNKKFTGTIQAGSTEPRVDRTIAALMQRRCRIKELVDRFKVKADQKWFAKIELKADKTRKRSDVSDDEDAAPSKKTKADKKRRRSDVSDDEDAAPSKKTKADKVADGAEDAEDAEESDGGEEVPMDISSGQDAEESDSDGQDAPMDLSD</sequence>
<feature type="compositionally biased region" description="Acidic residues" evidence="1">
    <location>
        <begin position="640"/>
        <end position="657"/>
    </location>
</feature>
<comment type="caution">
    <text evidence="2">The sequence shown here is derived from an EMBL/GenBank/DDBJ whole genome shotgun (WGS) entry which is preliminary data.</text>
</comment>
<feature type="region of interest" description="Disordered" evidence="1">
    <location>
        <begin position="120"/>
        <end position="165"/>
    </location>
</feature>
<dbReference type="OrthoDB" id="4121297at2759"/>
<feature type="compositionally biased region" description="Low complexity" evidence="1">
    <location>
        <begin position="89"/>
        <end position="107"/>
    </location>
</feature>
<feature type="compositionally biased region" description="Low complexity" evidence="1">
    <location>
        <begin position="120"/>
        <end position="140"/>
    </location>
</feature>
<organism evidence="2 3">
    <name type="scientific">Fonsecaea monophora</name>
    <dbReference type="NCBI Taxonomy" id="254056"/>
    <lineage>
        <taxon>Eukaryota</taxon>
        <taxon>Fungi</taxon>
        <taxon>Dikarya</taxon>
        <taxon>Ascomycota</taxon>
        <taxon>Pezizomycotina</taxon>
        <taxon>Eurotiomycetes</taxon>
        <taxon>Chaetothyriomycetidae</taxon>
        <taxon>Chaetothyriales</taxon>
        <taxon>Herpotrichiellaceae</taxon>
        <taxon>Fonsecaea</taxon>
    </lineage>
</organism>
<reference evidence="2 3" key="1">
    <citation type="submission" date="2016-03" db="EMBL/GenBank/DDBJ databases">
        <title>Draft genome sequence of the Fonsecaea monophora CBS 269.37.</title>
        <authorList>
            <person name="Bombassaro A."/>
            <person name="Vinicius W.A."/>
            <person name="De Hoog S."/>
            <person name="Sun J."/>
            <person name="Souza E.M."/>
            <person name="Raittz R.T."/>
            <person name="Costa F."/>
            <person name="Leao A.C."/>
            <person name="Tadra-Sfeir M.Z."/>
            <person name="Baura V."/>
            <person name="Balsanelli E."/>
            <person name="Pedrosa F.O."/>
            <person name="Moreno L.F."/>
            <person name="Steffens M.B."/>
            <person name="Xi L."/>
            <person name="Bocca A.L."/>
            <person name="Felipe M.S."/>
            <person name="Teixeira M."/>
            <person name="Telles Filho F.Q."/>
            <person name="Azevedo C.M."/>
            <person name="Gomes R."/>
            <person name="Vicente V.A."/>
        </authorList>
    </citation>
    <scope>NUCLEOTIDE SEQUENCE [LARGE SCALE GENOMIC DNA]</scope>
    <source>
        <strain evidence="2 3">CBS 269.37</strain>
    </source>
</reference>